<dbReference type="PANTHER" id="PTHR28008">
    <property type="entry name" value="DOMAIN PROTEIN, PUTATIVE (AFU_ORTHOLOGUE AFUA_3G10980)-RELATED"/>
    <property type="match status" value="1"/>
</dbReference>
<organism evidence="3 4">
    <name type="scientific">Halioxenophilus aromaticivorans</name>
    <dbReference type="NCBI Taxonomy" id="1306992"/>
    <lineage>
        <taxon>Bacteria</taxon>
        <taxon>Pseudomonadati</taxon>
        <taxon>Pseudomonadota</taxon>
        <taxon>Gammaproteobacteria</taxon>
        <taxon>Alteromonadales</taxon>
        <taxon>Alteromonadaceae</taxon>
        <taxon>Halioxenophilus</taxon>
    </lineage>
</organism>
<dbReference type="PANTHER" id="PTHR28008:SF1">
    <property type="entry name" value="DOMAIN PROTEIN, PUTATIVE (AFU_ORTHOLOGUE AFUA_3G10980)-RELATED"/>
    <property type="match status" value="1"/>
</dbReference>
<evidence type="ECO:0000256" key="1">
    <source>
        <dbReference type="SAM" id="Phobius"/>
    </source>
</evidence>
<evidence type="ECO:0000259" key="2">
    <source>
        <dbReference type="Pfam" id="PF04892"/>
    </source>
</evidence>
<dbReference type="EMBL" id="BAABLX010000080">
    <property type="protein sequence ID" value="GAA4961766.1"/>
    <property type="molecule type" value="Genomic_DNA"/>
</dbReference>
<sequence>MFVKAVITGQFSIMLVLYFLLGIAKMPETVNEGINDLVLHATGYCIAVFSAYLLVQRMSKMWVLLTVLWLFSLLVELVQHALPWRSFSVLDLMANGSGILLGFLLVSASQPLLDRLIGWCRLSVASAVAAR</sequence>
<gene>
    <name evidence="3" type="ORF">GCM10025791_49210</name>
</gene>
<dbReference type="InterPro" id="IPR006976">
    <property type="entry name" value="VanZ-like"/>
</dbReference>
<feature type="domain" description="VanZ-like" evidence="2">
    <location>
        <begin position="49"/>
        <end position="107"/>
    </location>
</feature>
<feature type="transmembrane region" description="Helical" evidence="1">
    <location>
        <begin position="94"/>
        <end position="113"/>
    </location>
</feature>
<proteinExistence type="predicted"/>
<feature type="transmembrane region" description="Helical" evidence="1">
    <location>
        <begin position="62"/>
        <end position="82"/>
    </location>
</feature>
<keyword evidence="1" id="KW-0472">Membrane</keyword>
<evidence type="ECO:0000313" key="3">
    <source>
        <dbReference type="EMBL" id="GAA4961766.1"/>
    </source>
</evidence>
<dbReference type="Proteomes" id="UP001409585">
    <property type="component" value="Unassembled WGS sequence"/>
</dbReference>
<keyword evidence="4" id="KW-1185">Reference proteome</keyword>
<protein>
    <recommendedName>
        <fullName evidence="2">VanZ-like domain-containing protein</fullName>
    </recommendedName>
</protein>
<feature type="transmembrane region" description="Helical" evidence="1">
    <location>
        <begin position="7"/>
        <end position="25"/>
    </location>
</feature>
<keyword evidence="1" id="KW-1133">Transmembrane helix</keyword>
<feature type="transmembrane region" description="Helical" evidence="1">
    <location>
        <begin position="37"/>
        <end position="55"/>
    </location>
</feature>
<accession>A0AAV3UAQ9</accession>
<reference evidence="4" key="1">
    <citation type="journal article" date="2019" name="Int. J. Syst. Evol. Microbiol.">
        <title>The Global Catalogue of Microorganisms (GCM) 10K type strain sequencing project: providing services to taxonomists for standard genome sequencing and annotation.</title>
        <authorList>
            <consortium name="The Broad Institute Genomics Platform"/>
            <consortium name="The Broad Institute Genome Sequencing Center for Infectious Disease"/>
            <person name="Wu L."/>
            <person name="Ma J."/>
        </authorList>
    </citation>
    <scope>NUCLEOTIDE SEQUENCE [LARGE SCALE GENOMIC DNA]</scope>
    <source>
        <strain evidence="4">JCM 19134</strain>
    </source>
</reference>
<evidence type="ECO:0000313" key="4">
    <source>
        <dbReference type="Proteomes" id="UP001409585"/>
    </source>
</evidence>
<keyword evidence="1" id="KW-0812">Transmembrane</keyword>
<comment type="caution">
    <text evidence="3">The sequence shown here is derived from an EMBL/GenBank/DDBJ whole genome shotgun (WGS) entry which is preliminary data.</text>
</comment>
<name>A0AAV3UAQ9_9ALTE</name>
<dbReference type="AlphaFoldDB" id="A0AAV3UAQ9"/>
<dbReference type="Pfam" id="PF04892">
    <property type="entry name" value="VanZ"/>
    <property type="match status" value="1"/>
</dbReference>